<sequence>MHTPGRQHSYRHQHRKANPTRVPRRAAAVSKYLCFLWVLVICDSQTVSRVPFRTSWLASASSIGLPVATPHWDRPEPTEGPSPRERMFPSTEGDKYNYSFISSAEAGDQRTSDHHRQSATVVNRTKLQEIVMEGLGLSVIPDVRMLSNMANEPSFRSPEHDSIKK</sequence>
<proteinExistence type="predicted"/>
<feature type="compositionally biased region" description="Basic residues" evidence="1">
    <location>
        <begin position="8"/>
        <end position="23"/>
    </location>
</feature>
<reference evidence="2" key="1">
    <citation type="submission" date="2022-08" db="UniProtKB">
        <authorList>
            <consortium name="EnsemblMetazoa"/>
        </authorList>
    </citation>
    <scope>IDENTIFICATION</scope>
    <source>
        <strain evidence="2">EBRO</strain>
    </source>
</reference>
<dbReference type="VEuPathDB" id="VectorBase:AATE008533"/>
<evidence type="ECO:0000256" key="1">
    <source>
        <dbReference type="SAM" id="MobiDB-lite"/>
    </source>
</evidence>
<accession>A0A182IZM6</accession>
<name>A0A182IZM6_ANOAO</name>
<dbReference type="AlphaFoldDB" id="A0A182IZM6"/>
<organism evidence="2">
    <name type="scientific">Anopheles atroparvus</name>
    <name type="common">European mosquito</name>
    <dbReference type="NCBI Taxonomy" id="41427"/>
    <lineage>
        <taxon>Eukaryota</taxon>
        <taxon>Metazoa</taxon>
        <taxon>Ecdysozoa</taxon>
        <taxon>Arthropoda</taxon>
        <taxon>Hexapoda</taxon>
        <taxon>Insecta</taxon>
        <taxon>Pterygota</taxon>
        <taxon>Neoptera</taxon>
        <taxon>Endopterygota</taxon>
        <taxon>Diptera</taxon>
        <taxon>Nematocera</taxon>
        <taxon>Culicoidea</taxon>
        <taxon>Culicidae</taxon>
        <taxon>Anophelinae</taxon>
        <taxon>Anopheles</taxon>
    </lineage>
</organism>
<feature type="region of interest" description="Disordered" evidence="1">
    <location>
        <begin position="1"/>
        <end position="23"/>
    </location>
</feature>
<dbReference type="EnsemblMetazoa" id="AATE008533-RA">
    <property type="protein sequence ID" value="AATE008533-PA.1"/>
    <property type="gene ID" value="AATE008533"/>
</dbReference>
<feature type="compositionally biased region" description="Basic and acidic residues" evidence="1">
    <location>
        <begin position="71"/>
        <end position="90"/>
    </location>
</feature>
<evidence type="ECO:0000313" key="2">
    <source>
        <dbReference type="EnsemblMetazoa" id="AATE008533-PA.1"/>
    </source>
</evidence>
<feature type="region of interest" description="Disordered" evidence="1">
    <location>
        <begin position="67"/>
        <end position="90"/>
    </location>
</feature>
<protein>
    <submittedName>
        <fullName evidence="2">Uncharacterized protein</fullName>
    </submittedName>
</protein>